<reference evidence="1" key="1">
    <citation type="submission" date="2021-02" db="EMBL/GenBank/DDBJ databases">
        <title>First Annotated Genome of the Yellow-green Alga Tribonema minus.</title>
        <authorList>
            <person name="Mahan K.M."/>
        </authorList>
    </citation>
    <scope>NUCLEOTIDE SEQUENCE</scope>
    <source>
        <strain evidence="1">UTEX B ZZ1240</strain>
    </source>
</reference>
<dbReference type="EMBL" id="JAFCMP010000157">
    <property type="protein sequence ID" value="KAG5184669.1"/>
    <property type="molecule type" value="Genomic_DNA"/>
</dbReference>
<name>A0A835Z7C0_9STRA</name>
<gene>
    <name evidence="1" type="ORF">JKP88DRAFT_277036</name>
</gene>
<evidence type="ECO:0000313" key="2">
    <source>
        <dbReference type="Proteomes" id="UP000664859"/>
    </source>
</evidence>
<dbReference type="AlphaFoldDB" id="A0A835Z7C0"/>
<protein>
    <submittedName>
        <fullName evidence="1">Uncharacterized protein</fullName>
    </submittedName>
</protein>
<sequence>MKKVRRSASLHRKKARQRIVPPNPITPSEIGDIVFEFLPVMGLMAWRTTSSEECQRATERLWQLAHDHCSEYARRKWSQLPADATGACAFAVYNKICVICRQRWAGGLHSDFAIPAHPACVLQCCVRASSLKGELPVEHLLETLPIFIPKSRYGYQVMYVWSNRHPAVAPCKTLENYEEAYADCIREYFQHKVEVRAERLQASKAAAAVRAAERRHLESSNHRAFVSAMAPRFKSYAAVTRELPDFTYKSVSRGDSDAVSRAQAFMQEKDELQVKVPPSLRNAVFGSKTISSWQRHARQCRTSTCAVYLSASVAHL</sequence>
<keyword evidence="2" id="KW-1185">Reference proteome</keyword>
<proteinExistence type="predicted"/>
<comment type="caution">
    <text evidence="1">The sequence shown here is derived from an EMBL/GenBank/DDBJ whole genome shotgun (WGS) entry which is preliminary data.</text>
</comment>
<accession>A0A835Z7C0</accession>
<evidence type="ECO:0000313" key="1">
    <source>
        <dbReference type="EMBL" id="KAG5184669.1"/>
    </source>
</evidence>
<dbReference type="Proteomes" id="UP000664859">
    <property type="component" value="Unassembled WGS sequence"/>
</dbReference>
<organism evidence="1 2">
    <name type="scientific">Tribonema minus</name>
    <dbReference type="NCBI Taxonomy" id="303371"/>
    <lineage>
        <taxon>Eukaryota</taxon>
        <taxon>Sar</taxon>
        <taxon>Stramenopiles</taxon>
        <taxon>Ochrophyta</taxon>
        <taxon>PX clade</taxon>
        <taxon>Xanthophyceae</taxon>
        <taxon>Tribonematales</taxon>
        <taxon>Tribonemataceae</taxon>
        <taxon>Tribonema</taxon>
    </lineage>
</organism>